<sequence length="875" mass="102598">MQKNITNISLLFSAIIFFWSCNATKKVPEGEYLLTKNTFEFIDKEQKKNLSGELNNYVKQKPNAKVLGFSIPLAVYNMSDPKLDTVFEIYYSYPESRQNRETLDSLFRSHHLDEYVGKSKWLDRLFFTKGQPPVILDTAQMGFSERNLEVHLKDKGFFDSDVTAIAKTDSTNKKAEIVYKIKLNSPSYIETYSYNIQDTLINRYVNQSAENSLLFAGDQYNYENFEKERNRIVDYLKNRGFYDFNASGEDIYFEADTTKSNKRLDVTMFIDRYIVDSTLLVHDTLQQKQYNQYTFNKIRIFPDSETAVTPDQFNPDDFPYQRNYKGYELYYREKPRYRAKYFTDGMVMEQDALYRLRSETQSKRNILKKENMTFRGFIPEKVDTTLNYYITYSPKKTYDMNLFFEGYWARYLNFAISPGVTLTARNLFRGGENLETTFKGTLGNVNNDFAAKKEGFFNAYELSLESKIRFPYLFLPFNVEKFLPKRFSSESVIRIGSSTQRNVGLDRNNYTFGLDFDISYREFQHKVSLFNIEYVRNNRKERYYDIYSRDREIFDQTANDYFLYDPTLQTDYENDLITRDQLSAVIDADQGFRTWMDTQMAENFVLFQNMLYRKASISQDALINSFIYQFTYNEENVPRISNRNPWFINARIELAGNLLGLLDKSFGFIKDTDELGEEVGTIFSIPYSQFVKVDVDARKKWNFDKTLTIATRAMFGFAQPYGNSNFIPFIRSYSAGGSNDVRGWAPLTLGPSDQPRVPNSKNQSLSFESMKILLNAEVRKRFFGNVEGAYFIDAGNIWGTSKDRPQTMFHFDKFINQFGIGTGVGLRYHIGTFAIIRLDAAFKLHDPSYPKGERWRFVDFKDNKPRLHFGINYPF</sequence>
<name>F0P035_WEEVC</name>
<dbReference type="Pfam" id="PF01103">
    <property type="entry name" value="Omp85"/>
    <property type="match status" value="1"/>
</dbReference>
<dbReference type="KEGG" id="wvi:Weevi_0667"/>
<feature type="domain" description="Bacterial surface antigen (D15)" evidence="6">
    <location>
        <begin position="510"/>
        <end position="857"/>
    </location>
</feature>
<reference evidence="7 8" key="1">
    <citation type="journal article" date="2011" name="Stand. Genomic Sci.">
        <title>Complete genome sequence of Weeksella virosa type strain (9751).</title>
        <authorList>
            <person name="Lang E."/>
            <person name="Teshima H."/>
            <person name="Lucas S."/>
            <person name="Lapidus A."/>
            <person name="Hammon N."/>
            <person name="Deshpande S."/>
            <person name="Nolan M."/>
            <person name="Cheng J.F."/>
            <person name="Pitluck S."/>
            <person name="Liolios K."/>
            <person name="Pagani I."/>
            <person name="Mikhailova N."/>
            <person name="Ivanova N."/>
            <person name="Mavromatis K."/>
            <person name="Pati A."/>
            <person name="Tapia R."/>
            <person name="Han C."/>
            <person name="Goodwin L."/>
            <person name="Chen A."/>
            <person name="Palaniappan K."/>
            <person name="Land M."/>
            <person name="Hauser L."/>
            <person name="Chang Y.J."/>
            <person name="Jeffries C.D."/>
            <person name="Brambilla E.M."/>
            <person name="Kopitz M."/>
            <person name="Rohde M."/>
            <person name="Goker M."/>
            <person name="Tindall B.J."/>
            <person name="Detter J.C."/>
            <person name="Woyke T."/>
            <person name="Bristow J."/>
            <person name="Eisen J.A."/>
            <person name="Markowitz V."/>
            <person name="Hugenholtz P."/>
            <person name="Klenk H.P."/>
            <person name="Kyrpides N.C."/>
        </authorList>
    </citation>
    <scope>NUCLEOTIDE SEQUENCE [LARGE SCALE GENOMIC DNA]</scope>
    <source>
        <strain evidence="8">ATCC 43766 / DSM 16922 / JCM 21250 / NBRC 16016 / NCTC 11634 / CL345/78</strain>
    </source>
</reference>
<dbReference type="OrthoDB" id="9814535at2"/>
<evidence type="ECO:0000256" key="5">
    <source>
        <dbReference type="ARBA" id="ARBA00023237"/>
    </source>
</evidence>
<evidence type="ECO:0000259" key="6">
    <source>
        <dbReference type="Pfam" id="PF01103"/>
    </source>
</evidence>
<keyword evidence="8" id="KW-1185">Reference proteome</keyword>
<dbReference type="Proteomes" id="UP000008641">
    <property type="component" value="Chromosome"/>
</dbReference>
<dbReference type="HOGENOM" id="CLU_010929_0_0_10"/>
<keyword evidence="4" id="KW-0472">Membrane</keyword>
<dbReference type="PANTHER" id="PTHR12815:SF47">
    <property type="entry name" value="TRANSLOCATION AND ASSEMBLY MODULE SUBUNIT TAMA"/>
    <property type="match status" value="1"/>
</dbReference>
<dbReference type="Gene3D" id="2.40.160.50">
    <property type="entry name" value="membrane protein fhac: a member of the omp85/tpsb transporter family"/>
    <property type="match status" value="1"/>
</dbReference>
<gene>
    <name evidence="7" type="ordered locus">Weevi_0667</name>
</gene>
<comment type="subcellular location">
    <subcellularLocation>
        <location evidence="1">Membrane</location>
    </subcellularLocation>
</comment>
<dbReference type="RefSeq" id="WP_013597773.1">
    <property type="nucleotide sequence ID" value="NC_015144.1"/>
</dbReference>
<protein>
    <submittedName>
        <fullName evidence="7">Surface antigen (D15)</fullName>
    </submittedName>
</protein>
<dbReference type="eggNOG" id="COG4775">
    <property type="taxonomic scope" value="Bacteria"/>
</dbReference>
<evidence type="ECO:0000256" key="2">
    <source>
        <dbReference type="ARBA" id="ARBA00022692"/>
    </source>
</evidence>
<reference evidence="8" key="2">
    <citation type="journal article" date="2011" name="Stand. Genomic Sci.">
        <title>Complete genome sequence of Weeksella virosa type strain (9751T).</title>
        <authorList>
            <person name="Lang E."/>
            <person name="Teshima H."/>
            <person name="Lucas S."/>
            <person name="Lapidus A."/>
            <person name="Hammon N."/>
            <person name="Deshpande S."/>
            <person name="Nolan M."/>
            <person name="Cheng J."/>
            <person name="Pitluck S."/>
            <person name="Liolios K."/>
            <person name="Pagani I."/>
            <person name="Mikhailova N."/>
            <person name="Ivanova N."/>
            <person name="Mavromatis K."/>
            <person name="Pati A."/>
            <person name="Tapia R."/>
            <person name="Han C."/>
            <person name="Goodwin L."/>
            <person name="Chen A."/>
            <person name="Palaniappan K."/>
            <person name="Land M."/>
            <person name="Hauser L."/>
            <person name="Chang Y."/>
            <person name="Jeffries C."/>
            <person name="Brambilla E."/>
            <person name="Kopitz M."/>
            <person name="Rohde M."/>
            <person name="Goker M."/>
            <person name="Tindall B."/>
            <person name="Detter J."/>
            <person name="Woyke T."/>
            <person name="Bristow J."/>
            <person name="Eisen J."/>
            <person name="Markowitz V."/>
            <person name="Hugenholtz P."/>
            <person name="Klenk H."/>
            <person name="Kyrpides N."/>
        </authorList>
    </citation>
    <scope>NUCLEOTIDE SEQUENCE [LARGE SCALE GENOMIC DNA]</scope>
    <source>
        <strain evidence="8">ATCC 43766 / DSM 16922 / JCM 21250 / NBRC 16016 / NCTC 11634 / CL345/78</strain>
    </source>
</reference>
<keyword evidence="5" id="KW-0998">Cell outer membrane</keyword>
<evidence type="ECO:0000256" key="1">
    <source>
        <dbReference type="ARBA" id="ARBA00004370"/>
    </source>
</evidence>
<proteinExistence type="predicted"/>
<evidence type="ECO:0000313" key="8">
    <source>
        <dbReference type="Proteomes" id="UP000008641"/>
    </source>
</evidence>
<dbReference type="STRING" id="865938.Weevi_0667"/>
<organism evidence="7 8">
    <name type="scientific">Weeksella virosa (strain ATCC 43766 / DSM 16922 / JCM 21250 / CCUG 30538 / CDC 9751 / IAM 14551 / NBRC 16016 / NCTC 11634 / CL345/78)</name>
    <dbReference type="NCBI Taxonomy" id="865938"/>
    <lineage>
        <taxon>Bacteria</taxon>
        <taxon>Pseudomonadati</taxon>
        <taxon>Bacteroidota</taxon>
        <taxon>Flavobacteriia</taxon>
        <taxon>Flavobacteriales</taxon>
        <taxon>Weeksellaceae</taxon>
        <taxon>Weeksella</taxon>
    </lineage>
</organism>
<accession>F0P035</accession>
<evidence type="ECO:0000256" key="3">
    <source>
        <dbReference type="ARBA" id="ARBA00022729"/>
    </source>
</evidence>
<dbReference type="AlphaFoldDB" id="F0P035"/>
<dbReference type="InterPro" id="IPR000184">
    <property type="entry name" value="Bac_surfAg_D15"/>
</dbReference>
<evidence type="ECO:0000313" key="7">
    <source>
        <dbReference type="EMBL" id="ADX67382.1"/>
    </source>
</evidence>
<evidence type="ECO:0000256" key="4">
    <source>
        <dbReference type="ARBA" id="ARBA00023136"/>
    </source>
</evidence>
<dbReference type="PANTHER" id="PTHR12815">
    <property type="entry name" value="SORTING AND ASSEMBLY MACHINERY SAMM50 PROTEIN FAMILY MEMBER"/>
    <property type="match status" value="1"/>
</dbReference>
<dbReference type="EMBL" id="CP002455">
    <property type="protein sequence ID" value="ADX67382.1"/>
    <property type="molecule type" value="Genomic_DNA"/>
</dbReference>
<keyword evidence="2" id="KW-0812">Transmembrane</keyword>
<keyword evidence="3" id="KW-0732">Signal</keyword>
<dbReference type="InterPro" id="IPR039910">
    <property type="entry name" value="D15-like"/>
</dbReference>
<dbReference type="GO" id="GO:0019867">
    <property type="term" value="C:outer membrane"/>
    <property type="evidence" value="ECO:0007669"/>
    <property type="project" value="InterPro"/>
</dbReference>